<feature type="transmembrane region" description="Helical" evidence="1">
    <location>
        <begin position="6"/>
        <end position="27"/>
    </location>
</feature>
<accession>A0A481Z5R5</accession>
<organism evidence="2">
    <name type="scientific">Pithovirus LCPAC201</name>
    <dbReference type="NCBI Taxonomy" id="2506591"/>
    <lineage>
        <taxon>Viruses</taxon>
        <taxon>Pithoviruses</taxon>
    </lineage>
</organism>
<protein>
    <submittedName>
        <fullName evidence="2">Uncharacterized protein</fullName>
    </submittedName>
</protein>
<evidence type="ECO:0000256" key="1">
    <source>
        <dbReference type="SAM" id="Phobius"/>
    </source>
</evidence>
<keyword evidence="1" id="KW-0812">Transmembrane</keyword>
<keyword evidence="1" id="KW-0472">Membrane</keyword>
<sequence length="113" mass="12562">MDAFAAIIIVIVAFIVILCLDAFFIYLPGLRIKRKVDGVEKKIKNLITTVNANITPLLEVSIEDFVALVKNTSSFETKVNDTIESYGCLFCLIADPADRMEFCNGNFLKPISL</sequence>
<evidence type="ECO:0000313" key="2">
    <source>
        <dbReference type="EMBL" id="QBK90936.1"/>
    </source>
</evidence>
<name>A0A481Z5R5_9VIRU</name>
<proteinExistence type="predicted"/>
<reference evidence="2" key="1">
    <citation type="journal article" date="2019" name="MBio">
        <title>Virus Genomes from Deep Sea Sediments Expand the Ocean Megavirome and Support Independent Origins of Viral Gigantism.</title>
        <authorList>
            <person name="Backstrom D."/>
            <person name="Yutin N."/>
            <person name="Jorgensen S.L."/>
            <person name="Dharamshi J."/>
            <person name="Homa F."/>
            <person name="Zaremba-Niedwiedzka K."/>
            <person name="Spang A."/>
            <person name="Wolf Y.I."/>
            <person name="Koonin E.V."/>
            <person name="Ettema T.J."/>
        </authorList>
    </citation>
    <scope>NUCLEOTIDE SEQUENCE</scope>
</reference>
<keyword evidence="1" id="KW-1133">Transmembrane helix</keyword>
<dbReference type="EMBL" id="MK500503">
    <property type="protein sequence ID" value="QBK90936.1"/>
    <property type="molecule type" value="Genomic_DNA"/>
</dbReference>
<gene>
    <name evidence="2" type="ORF">LCPAC201_02370</name>
</gene>